<feature type="domain" description="YrdC-like" evidence="11">
    <location>
        <begin position="210"/>
        <end position="395"/>
    </location>
</feature>
<evidence type="ECO:0000256" key="9">
    <source>
        <dbReference type="PROSITE-ProRule" id="PRU00520"/>
    </source>
</evidence>
<dbReference type="InterPro" id="IPR043129">
    <property type="entry name" value="ATPase_NBD"/>
</dbReference>
<evidence type="ECO:0000313" key="12">
    <source>
        <dbReference type="EMBL" id="SET19505.1"/>
    </source>
</evidence>
<dbReference type="GO" id="GO:0016874">
    <property type="term" value="F:ligase activity"/>
    <property type="evidence" value="ECO:0007669"/>
    <property type="project" value="UniProtKB-UniRule"/>
</dbReference>
<protein>
    <recommendedName>
        <fullName evidence="8">Carbamoyltransferase</fullName>
        <ecNumber evidence="8">6.2.-.-</ecNumber>
    </recommendedName>
</protein>
<comment type="caution">
    <text evidence="9">Lacks conserved residue(s) required for the propagation of feature annotation.</text>
</comment>
<dbReference type="InterPro" id="IPR011125">
    <property type="entry name" value="Znf_HypF"/>
</dbReference>
<feature type="domain" description="Acylphosphatase-like" evidence="10">
    <location>
        <begin position="14"/>
        <end position="100"/>
    </location>
</feature>
<dbReference type="InterPro" id="IPR041440">
    <property type="entry name" value="HypF_C"/>
</dbReference>
<dbReference type="EMBL" id="FOHU01000005">
    <property type="protein sequence ID" value="SET19505.1"/>
    <property type="molecule type" value="Genomic_DNA"/>
</dbReference>
<evidence type="ECO:0000256" key="8">
    <source>
        <dbReference type="PIRNR" id="PIRNR006256"/>
    </source>
</evidence>
<proteinExistence type="inferred from homology"/>
<dbReference type="InterPro" id="IPR051060">
    <property type="entry name" value="Carbamoyltrans_HypF-like"/>
</dbReference>
<evidence type="ECO:0000313" key="13">
    <source>
        <dbReference type="Proteomes" id="UP000199568"/>
    </source>
</evidence>
<organism evidence="12 13">
    <name type="scientific">Natronincola peptidivorans</name>
    <dbReference type="NCBI Taxonomy" id="426128"/>
    <lineage>
        <taxon>Bacteria</taxon>
        <taxon>Bacillati</taxon>
        <taxon>Bacillota</taxon>
        <taxon>Clostridia</taxon>
        <taxon>Peptostreptococcales</taxon>
        <taxon>Natronincolaceae</taxon>
        <taxon>Natronincola</taxon>
    </lineage>
</organism>
<dbReference type="PROSITE" id="PS51163">
    <property type="entry name" value="YRDC"/>
    <property type="match status" value="1"/>
</dbReference>
<evidence type="ECO:0000256" key="3">
    <source>
        <dbReference type="ARBA" id="ARBA00022598"/>
    </source>
</evidence>
<keyword evidence="6" id="KW-0862">Zinc</keyword>
<dbReference type="InterPro" id="IPR055128">
    <property type="entry name" value="HypF_C_2"/>
</dbReference>
<dbReference type="InterPro" id="IPR004421">
    <property type="entry name" value="Carbamoyltransferase_HypF"/>
</dbReference>
<reference evidence="12 13" key="1">
    <citation type="submission" date="2016-10" db="EMBL/GenBank/DDBJ databases">
        <authorList>
            <person name="de Groot N.N."/>
        </authorList>
    </citation>
    <scope>NUCLEOTIDE SEQUENCE [LARGE SCALE GENOMIC DNA]</scope>
    <source>
        <strain evidence="12 13">DSM 18979</strain>
    </source>
</reference>
<evidence type="ECO:0000256" key="1">
    <source>
        <dbReference type="ARBA" id="ARBA00004711"/>
    </source>
</evidence>
<dbReference type="NCBIfam" id="TIGR00143">
    <property type="entry name" value="hypF"/>
    <property type="match status" value="1"/>
</dbReference>
<dbReference type="RefSeq" id="WP_330387854.1">
    <property type="nucleotide sequence ID" value="NZ_FOHU01000005.1"/>
</dbReference>
<comment type="catalytic activity">
    <reaction evidence="7">
        <text>C-terminal L-cysteinyl-[HypE protein] + carbamoyl phosphate + ATP + H2O = C-terminal S-carboxamide-L-cysteinyl-[HypE protein] + AMP + phosphate + diphosphate + H(+)</text>
        <dbReference type="Rhea" id="RHEA:55636"/>
        <dbReference type="Rhea" id="RHEA-COMP:14247"/>
        <dbReference type="Rhea" id="RHEA-COMP:14392"/>
        <dbReference type="ChEBI" id="CHEBI:15377"/>
        <dbReference type="ChEBI" id="CHEBI:15378"/>
        <dbReference type="ChEBI" id="CHEBI:30616"/>
        <dbReference type="ChEBI" id="CHEBI:33019"/>
        <dbReference type="ChEBI" id="CHEBI:43474"/>
        <dbReference type="ChEBI" id="CHEBI:58228"/>
        <dbReference type="ChEBI" id="CHEBI:76913"/>
        <dbReference type="ChEBI" id="CHEBI:139126"/>
        <dbReference type="ChEBI" id="CHEBI:456215"/>
    </reaction>
</comment>
<dbReference type="SUPFAM" id="SSF54975">
    <property type="entry name" value="Acylphosphatase/BLUF domain-like"/>
    <property type="match status" value="1"/>
</dbReference>
<dbReference type="InterPro" id="IPR006070">
    <property type="entry name" value="Sua5-like_dom"/>
</dbReference>
<comment type="pathway">
    <text evidence="1">Protein modification; [NiFe] hydrogenase maturation.</text>
</comment>
<dbReference type="GO" id="GO:0003725">
    <property type="term" value="F:double-stranded RNA binding"/>
    <property type="evidence" value="ECO:0007669"/>
    <property type="project" value="InterPro"/>
</dbReference>
<keyword evidence="4" id="KW-0479">Metal-binding</keyword>
<dbReference type="UniPathway" id="UPA00335"/>
<sequence length="761" mass="85860">MNHKNNFSEISKRRYIVKISGMVQGVGYRPYIYNQAKLSNIKGWVSNHGSSVVLDIEGERKTIKGFLIKIIKTPPDLSTIEKIRLLSKEYKGYLDFQIKSSSSDAKGLKFIGGDVATCPQCLEEVLNIHDTRYHYPFTTCTACGPRYSILRKLPYDRNNTTMDDFQMCPSCEREYNDSTNRRFHTQPNSCPNCGPSLSLLTNVGKKVAFINLIQKTIDLLQRGKIVAIKGLGGYHLACDAENQEAIKALRKRKNRPHKPFALMVKDIEAAKELCVINEIEEKILLSNKRPIVLLEKKAPKELLDVIDPNMKKVGVMLPYTPLHYLLFQGTITALVMTSGNASSAPIQYENHEAIEKLGRIADYFLIHNRDIHIPVEDSVVKVVNDKEVLVRRARGYTPFTFPINTSEEVLALGAEEKSTFCAAENQYGYMSQYLGDLKDFDTHRIYEKAIENLINLLGLKPKIIVHDYNGSYLSSQYAETMTGKKIAVQHHHAHMVSCMVEHKLFSPVIGVVFDGTGLGTDGKIWGGEFFVGTRERFSRVGHLKYATIQGGNQAIKEPWRIATSYIHAMDYHEKKVLKVIDEKSINAVTQALDQNFNCFESSSVGRLFDCVASLLNLRQKITYDAQAAIELENILDPSVKEYYGYDIGEENGLYQIDYKSILMGVLKDIEKQVPPSLISARFHNTIGKVTLEMISRIKERYRVNRVVLSGGVFENTYLLSYIVKGLKKRNCDFYYHQQIPTNDSGISVGQLGVAAAIEGKG</sequence>
<dbReference type="PIRSF" id="PIRSF006256">
    <property type="entry name" value="CMPcnvr_hdrg_mat"/>
    <property type="match status" value="1"/>
</dbReference>
<dbReference type="AlphaFoldDB" id="A0A1I0CIR5"/>
<dbReference type="GO" id="GO:0008270">
    <property type="term" value="F:zinc ion binding"/>
    <property type="evidence" value="ECO:0007669"/>
    <property type="project" value="UniProtKB-KW"/>
</dbReference>
<evidence type="ECO:0000256" key="7">
    <source>
        <dbReference type="ARBA" id="ARBA00048220"/>
    </source>
</evidence>
<dbReference type="SUPFAM" id="SSF53067">
    <property type="entry name" value="Actin-like ATPase domain"/>
    <property type="match status" value="1"/>
</dbReference>
<dbReference type="Proteomes" id="UP000199568">
    <property type="component" value="Unassembled WGS sequence"/>
</dbReference>
<dbReference type="EC" id="6.2.-.-" evidence="8"/>
<accession>A0A1I0CIR5</accession>
<evidence type="ECO:0000256" key="6">
    <source>
        <dbReference type="ARBA" id="ARBA00022833"/>
    </source>
</evidence>
<evidence type="ECO:0000256" key="4">
    <source>
        <dbReference type="ARBA" id="ARBA00022723"/>
    </source>
</evidence>
<dbReference type="Pfam" id="PF00708">
    <property type="entry name" value="Acylphosphatase"/>
    <property type="match status" value="1"/>
</dbReference>
<dbReference type="InterPro" id="IPR036046">
    <property type="entry name" value="Acylphosphatase-like_dom_sf"/>
</dbReference>
<dbReference type="GO" id="GO:0051604">
    <property type="term" value="P:protein maturation"/>
    <property type="evidence" value="ECO:0007669"/>
    <property type="project" value="TreeGrafter"/>
</dbReference>
<dbReference type="Gene3D" id="3.30.420.360">
    <property type="match status" value="1"/>
</dbReference>
<keyword evidence="13" id="KW-1185">Reference proteome</keyword>
<evidence type="ECO:0000256" key="5">
    <source>
        <dbReference type="ARBA" id="ARBA00022771"/>
    </source>
</evidence>
<dbReference type="Pfam" id="PF01300">
    <property type="entry name" value="Sua5_yciO_yrdC"/>
    <property type="match status" value="1"/>
</dbReference>
<dbReference type="InterPro" id="IPR017945">
    <property type="entry name" value="DHBP_synth_RibB-like_a/b_dom"/>
</dbReference>
<dbReference type="Pfam" id="PF17788">
    <property type="entry name" value="HypF_C"/>
    <property type="match status" value="1"/>
</dbReference>
<comment type="similarity">
    <text evidence="2 8">Belongs to the carbamoyltransferase HypF family.</text>
</comment>
<dbReference type="FunFam" id="3.30.420.40:FF:000124">
    <property type="entry name" value="Carbamoyltransferase HypF"/>
    <property type="match status" value="1"/>
</dbReference>
<keyword evidence="3" id="KW-0436">Ligase</keyword>
<dbReference type="InterPro" id="IPR001792">
    <property type="entry name" value="Acylphosphatase-like_dom"/>
</dbReference>
<dbReference type="PANTHER" id="PTHR42959">
    <property type="entry name" value="CARBAMOYLTRANSFERASE"/>
    <property type="match status" value="1"/>
</dbReference>
<dbReference type="GO" id="GO:0016743">
    <property type="term" value="F:carboxyl- or carbamoyltransferase activity"/>
    <property type="evidence" value="ECO:0007669"/>
    <property type="project" value="UniProtKB-UniRule"/>
</dbReference>
<keyword evidence="5" id="KW-0863">Zinc-finger</keyword>
<dbReference type="Pfam" id="PF22521">
    <property type="entry name" value="HypF_C_2"/>
    <property type="match status" value="1"/>
</dbReference>
<evidence type="ECO:0000256" key="2">
    <source>
        <dbReference type="ARBA" id="ARBA00008097"/>
    </source>
</evidence>
<evidence type="ECO:0000259" key="11">
    <source>
        <dbReference type="PROSITE" id="PS51163"/>
    </source>
</evidence>
<dbReference type="Gene3D" id="3.90.870.50">
    <property type="match status" value="1"/>
</dbReference>
<dbReference type="PROSITE" id="PS51160">
    <property type="entry name" value="ACYLPHOSPHATASE_3"/>
    <property type="match status" value="1"/>
</dbReference>
<evidence type="ECO:0000259" key="10">
    <source>
        <dbReference type="PROSITE" id="PS51160"/>
    </source>
</evidence>
<dbReference type="Gene3D" id="3.30.420.40">
    <property type="match status" value="1"/>
</dbReference>
<dbReference type="SUPFAM" id="SSF55821">
    <property type="entry name" value="YrdC/RibB"/>
    <property type="match status" value="1"/>
</dbReference>
<name>A0A1I0CIR5_9FIRM</name>
<dbReference type="PANTHER" id="PTHR42959:SF1">
    <property type="entry name" value="CARBAMOYLTRANSFERASE HYPF"/>
    <property type="match status" value="1"/>
</dbReference>
<gene>
    <name evidence="12" type="ORF">SAMN05660297_01687</name>
</gene>
<dbReference type="STRING" id="426128.SAMN05660297_01687"/>
<dbReference type="Gene3D" id="3.30.110.120">
    <property type="match status" value="1"/>
</dbReference>
<dbReference type="Pfam" id="PF07503">
    <property type="entry name" value="zf-HYPF"/>
    <property type="match status" value="2"/>
</dbReference>